<reference evidence="2 3" key="1">
    <citation type="submission" date="2023-06" db="EMBL/GenBank/DDBJ databases">
        <authorList>
            <person name="Ham H."/>
            <person name="Park D.S."/>
        </authorList>
    </citation>
    <scope>NUCLEOTIDE SEQUENCE [LARGE SCALE GENOMIC DNA]</scope>
    <source>
        <strain evidence="2 3">KACC 17005</strain>
    </source>
</reference>
<organism evidence="2 3">
    <name type="scientific">Paracidovorax citrulli</name>
    <name type="common">Acidovorax citrulli</name>
    <dbReference type="NCBI Taxonomy" id="80869"/>
    <lineage>
        <taxon>Bacteria</taxon>
        <taxon>Pseudomonadati</taxon>
        <taxon>Pseudomonadota</taxon>
        <taxon>Betaproteobacteria</taxon>
        <taxon>Burkholderiales</taxon>
        <taxon>Comamonadaceae</taxon>
        <taxon>Paracidovorax</taxon>
    </lineage>
</organism>
<name>A0ABY9ATC4_PARCI</name>
<sequence>MQVSLAEQSSREVNPQMAVDLVNRLRPLMRQIPTHSDLMREVSETDVEAWYGAQGLDREDVDALQRSAFLSGLPNPTGSFMNNALQYIVSPWVNYATGNPWAGAGIGFGTAAIAAPMNALQQSAVVTLCESLRERHGPVIVPDKKNINDRHWLPELSKALEHEVVQFSALHDRMRATLAEHGIQASLGGPPDAVLAALSGLTREARQELHLQARQWLDSEKKLHKTHGEFMMTQGAHERQWMGNRWQFVPRTLRSPAASLLGLVGKSGAARVLPPTLQVVASLMLTAAQHVAAGFDERAKQEYNNVLNLLYGQFFTASGADKLARGQPLDADDIDTAKLRGFISMPMQSLVKRVSAEVERQVTTLRGLLADRPPAAGQGETDSRASDQAALAGMENDATLLREGRLSELDPDGLAQSLLLASEKSVLSEQLWRDLVAKYTVKEFSAQTAQRLGQAFHLGVFGSAASSIIGKVTSAASGGTRQAPVAQTVGVSVLSGVMAAIGASNQHTAISVKNNRREGEVDVGLGKQVLRGVMGGLSESLAQRRGSRAGQDMKALLAQDQIGNLLGFVKLLNQQLSAEFDVAPETLSLSEAGRVLGPGHASAAGATEIVIEMDQDQATSGTPLTASSHPPVSDR</sequence>
<dbReference type="RefSeq" id="WP_011796669.1">
    <property type="nucleotide sequence ID" value="NZ_CP023687.1"/>
</dbReference>
<feature type="compositionally biased region" description="Polar residues" evidence="1">
    <location>
        <begin position="616"/>
        <end position="635"/>
    </location>
</feature>
<evidence type="ECO:0000313" key="3">
    <source>
        <dbReference type="Proteomes" id="UP001242732"/>
    </source>
</evidence>
<accession>A0ABY9ATC4</accession>
<gene>
    <name evidence="2" type="ORF">QRO08_06235</name>
</gene>
<evidence type="ECO:0000256" key="1">
    <source>
        <dbReference type="SAM" id="MobiDB-lite"/>
    </source>
</evidence>
<proteinExistence type="predicted"/>
<feature type="region of interest" description="Disordered" evidence="1">
    <location>
        <begin position="615"/>
        <end position="635"/>
    </location>
</feature>
<evidence type="ECO:0000313" key="2">
    <source>
        <dbReference type="EMBL" id="WIY50170.1"/>
    </source>
</evidence>
<keyword evidence="3" id="KW-1185">Reference proteome</keyword>
<protein>
    <submittedName>
        <fullName evidence="2">Type III secretion system effector protein</fullName>
    </submittedName>
</protein>
<dbReference type="Proteomes" id="UP001242732">
    <property type="component" value="Chromosome"/>
</dbReference>
<dbReference type="EMBL" id="CP127363">
    <property type="protein sequence ID" value="WIY50170.1"/>
    <property type="molecule type" value="Genomic_DNA"/>
</dbReference>